<evidence type="ECO:0000313" key="2">
    <source>
        <dbReference type="WBParaSite" id="PSU_v2.g13175.t1"/>
    </source>
</evidence>
<proteinExistence type="predicted"/>
<keyword evidence="1" id="KW-1185">Reference proteome</keyword>
<dbReference type="PANTHER" id="PTHR22891">
    <property type="entry name" value="EUKARYOTIC TRANSLATION INITIATION FACTOR 2C"/>
    <property type="match status" value="1"/>
</dbReference>
<dbReference type="WBParaSite" id="PSU_v2.g13175.t1">
    <property type="protein sequence ID" value="PSU_v2.g13175.t1"/>
    <property type="gene ID" value="PSU_v2.g13175"/>
</dbReference>
<sequence>MSEDTNDPEKTICEVSQWKMPLEKRTQIFQYVVAAIGNGKSKNLCTTGQYVDKKRCKEAIEKIFPKRYYIYNNQEILYLHEQLDIDIKETIPSLNGDLESLNGDLEISITFRAKIDISNINEIRAFLNTALNQFSINENKYSFVGKGQIYEVQDDETDEARKYKKYGLVIRHGNSKGVQFINNDSGAILAMDYKKSVFYSGNASFLDVIKNCLSINLSYAEISELYKNVQLQVIHQPGEYFRFENFTNDIKDLQVKSMGEYFQNQYDQIIEMEYKAVMVHPKCVYLLETLEIVPDQKISKEKLSTLKLDTKNLSIKKRLEGIKNQYANMQFNNVITEAFGINVSTEMIKAEYVQLSVPCIIAGDNKSINPNEDGTFRFDRDHSYCEIASIKNLFVYGCPEKWKQILQKQLKERKITVENIYCNNNPKDISTFEQWKNKLAKIDPSVDYVIVITKTQDIHDLLNLLQIKTGIRIQHILEATTQINACIFNIIHKMNHKAKGFNWKVGFKG</sequence>
<organism evidence="1 2">
    <name type="scientific">Panagrolaimus superbus</name>
    <dbReference type="NCBI Taxonomy" id="310955"/>
    <lineage>
        <taxon>Eukaryota</taxon>
        <taxon>Metazoa</taxon>
        <taxon>Ecdysozoa</taxon>
        <taxon>Nematoda</taxon>
        <taxon>Chromadorea</taxon>
        <taxon>Rhabditida</taxon>
        <taxon>Tylenchina</taxon>
        <taxon>Panagrolaimomorpha</taxon>
        <taxon>Panagrolaimoidea</taxon>
        <taxon>Panagrolaimidae</taxon>
        <taxon>Panagrolaimus</taxon>
    </lineage>
</organism>
<dbReference type="InterPro" id="IPR012337">
    <property type="entry name" value="RNaseH-like_sf"/>
</dbReference>
<evidence type="ECO:0000313" key="1">
    <source>
        <dbReference type="Proteomes" id="UP000887577"/>
    </source>
</evidence>
<name>A0A914Y322_9BILA</name>
<dbReference type="Proteomes" id="UP000887577">
    <property type="component" value="Unplaced"/>
</dbReference>
<dbReference type="AlphaFoldDB" id="A0A914Y322"/>
<reference evidence="2" key="1">
    <citation type="submission" date="2022-11" db="UniProtKB">
        <authorList>
            <consortium name="WormBaseParasite"/>
        </authorList>
    </citation>
    <scope>IDENTIFICATION</scope>
</reference>
<dbReference type="SUPFAM" id="SSF53098">
    <property type="entry name" value="Ribonuclease H-like"/>
    <property type="match status" value="1"/>
</dbReference>
<protein>
    <submittedName>
        <fullName evidence="2">Uncharacterized protein</fullName>
    </submittedName>
</protein>
<accession>A0A914Y322</accession>